<name>X1LG27_9ZZZZ</name>
<dbReference type="Gene3D" id="3.10.20.740">
    <property type="match status" value="1"/>
</dbReference>
<dbReference type="Pfam" id="PF13510">
    <property type="entry name" value="Fer2_4"/>
    <property type="match status" value="1"/>
</dbReference>
<comment type="caution">
    <text evidence="1">The sequence shown here is derived from an EMBL/GenBank/DDBJ whole genome shotgun (WGS) entry which is preliminary data.</text>
</comment>
<sequence>MDTVTLIIDEKEVKAKREATILEAALEAGIYIPTLC</sequence>
<dbReference type="InterPro" id="IPR036010">
    <property type="entry name" value="2Fe-2S_ferredoxin-like_sf"/>
</dbReference>
<dbReference type="AlphaFoldDB" id="X1LG27"/>
<dbReference type="SUPFAM" id="SSF54292">
    <property type="entry name" value="2Fe-2S ferredoxin-like"/>
    <property type="match status" value="1"/>
</dbReference>
<gene>
    <name evidence="1" type="ORF">S03H2_69968</name>
</gene>
<accession>X1LG27</accession>
<reference evidence="1" key="1">
    <citation type="journal article" date="2014" name="Front. Microbiol.">
        <title>High frequency of phylogenetically diverse reductive dehalogenase-homologous genes in deep subseafloor sedimentary metagenomes.</title>
        <authorList>
            <person name="Kawai M."/>
            <person name="Futagami T."/>
            <person name="Toyoda A."/>
            <person name="Takaki Y."/>
            <person name="Nishi S."/>
            <person name="Hori S."/>
            <person name="Arai W."/>
            <person name="Tsubouchi T."/>
            <person name="Morono Y."/>
            <person name="Uchiyama I."/>
            <person name="Ito T."/>
            <person name="Fujiyama A."/>
            <person name="Inagaki F."/>
            <person name="Takami H."/>
        </authorList>
    </citation>
    <scope>NUCLEOTIDE SEQUENCE</scope>
    <source>
        <strain evidence="1">Expedition CK06-06</strain>
    </source>
</reference>
<evidence type="ECO:0000313" key="1">
    <source>
        <dbReference type="EMBL" id="GAI01360.1"/>
    </source>
</evidence>
<dbReference type="EMBL" id="BARU01046357">
    <property type="protein sequence ID" value="GAI01360.1"/>
    <property type="molecule type" value="Genomic_DNA"/>
</dbReference>
<dbReference type="GO" id="GO:0051536">
    <property type="term" value="F:iron-sulfur cluster binding"/>
    <property type="evidence" value="ECO:0007669"/>
    <property type="project" value="InterPro"/>
</dbReference>
<protein>
    <submittedName>
        <fullName evidence="1">Uncharacterized protein</fullName>
    </submittedName>
</protein>
<dbReference type="CDD" id="cd00207">
    <property type="entry name" value="fer2"/>
    <property type="match status" value="1"/>
</dbReference>
<feature type="non-terminal residue" evidence="1">
    <location>
        <position position="36"/>
    </location>
</feature>
<organism evidence="1">
    <name type="scientific">marine sediment metagenome</name>
    <dbReference type="NCBI Taxonomy" id="412755"/>
    <lineage>
        <taxon>unclassified sequences</taxon>
        <taxon>metagenomes</taxon>
        <taxon>ecological metagenomes</taxon>
    </lineage>
</organism>
<dbReference type="InterPro" id="IPR001041">
    <property type="entry name" value="2Fe-2S_ferredoxin-type"/>
</dbReference>
<proteinExistence type="predicted"/>